<evidence type="ECO:0000256" key="8">
    <source>
        <dbReference type="SAM" id="Phobius"/>
    </source>
</evidence>
<comment type="subcellular location">
    <subcellularLocation>
        <location evidence="1">Cell membrane</location>
        <topology evidence="1">Multi-pass membrane protein</topology>
    </subcellularLocation>
    <subcellularLocation>
        <location evidence="7">Membrane</location>
        <topology evidence="7">Multi-pass membrane protein</topology>
    </subcellularLocation>
</comment>
<proteinExistence type="predicted"/>
<feature type="transmembrane region" description="Helical" evidence="8">
    <location>
        <begin position="278"/>
        <end position="299"/>
    </location>
</feature>
<feature type="transmembrane region" description="Helical" evidence="8">
    <location>
        <begin position="6"/>
        <end position="23"/>
    </location>
</feature>
<dbReference type="EMBL" id="BAAAQM010000010">
    <property type="protein sequence ID" value="GAA1965085.1"/>
    <property type="molecule type" value="Genomic_DNA"/>
</dbReference>
<keyword evidence="11" id="KW-1185">Reference proteome</keyword>
<evidence type="ECO:0000313" key="11">
    <source>
        <dbReference type="Proteomes" id="UP001499854"/>
    </source>
</evidence>
<evidence type="ECO:0000259" key="9">
    <source>
        <dbReference type="Pfam" id="PF00361"/>
    </source>
</evidence>
<dbReference type="InterPro" id="IPR052175">
    <property type="entry name" value="ComplexI-like_HydComp"/>
</dbReference>
<keyword evidence="2" id="KW-1003">Cell membrane</keyword>
<evidence type="ECO:0000256" key="6">
    <source>
        <dbReference type="ARBA" id="ARBA00023136"/>
    </source>
</evidence>
<reference evidence="10 11" key="1">
    <citation type="journal article" date="2019" name="Int. J. Syst. Evol. Microbiol.">
        <title>The Global Catalogue of Microorganisms (GCM) 10K type strain sequencing project: providing services to taxonomists for standard genome sequencing and annotation.</title>
        <authorList>
            <consortium name="The Broad Institute Genomics Platform"/>
            <consortium name="The Broad Institute Genome Sequencing Center for Infectious Disease"/>
            <person name="Wu L."/>
            <person name="Ma J."/>
        </authorList>
    </citation>
    <scope>NUCLEOTIDE SEQUENCE [LARGE SCALE GENOMIC DNA]</scope>
    <source>
        <strain evidence="10 11">JCM 16013</strain>
    </source>
</reference>
<feature type="transmembrane region" description="Helical" evidence="8">
    <location>
        <begin position="376"/>
        <end position="394"/>
    </location>
</feature>
<feature type="transmembrane region" description="Helical" evidence="8">
    <location>
        <begin position="30"/>
        <end position="49"/>
    </location>
</feature>
<dbReference type="Pfam" id="PF00361">
    <property type="entry name" value="Proton_antipo_M"/>
    <property type="match status" value="1"/>
</dbReference>
<feature type="transmembrane region" description="Helical" evidence="8">
    <location>
        <begin position="159"/>
        <end position="183"/>
    </location>
</feature>
<feature type="transmembrane region" description="Helical" evidence="8">
    <location>
        <begin position="414"/>
        <end position="439"/>
    </location>
</feature>
<keyword evidence="6 8" id="KW-0472">Membrane</keyword>
<evidence type="ECO:0000313" key="10">
    <source>
        <dbReference type="EMBL" id="GAA1965085.1"/>
    </source>
</evidence>
<evidence type="ECO:0000256" key="2">
    <source>
        <dbReference type="ARBA" id="ARBA00022475"/>
    </source>
</evidence>
<feature type="transmembrane region" description="Helical" evidence="8">
    <location>
        <begin position="115"/>
        <end position="136"/>
    </location>
</feature>
<dbReference type="InterPro" id="IPR001750">
    <property type="entry name" value="ND/Mrp_TM"/>
</dbReference>
<feature type="transmembrane region" description="Helical" evidence="8">
    <location>
        <begin position="460"/>
        <end position="479"/>
    </location>
</feature>
<keyword evidence="3 7" id="KW-0812">Transmembrane</keyword>
<name>A0ABN2R8M6_9ACTN</name>
<evidence type="ECO:0000256" key="1">
    <source>
        <dbReference type="ARBA" id="ARBA00004651"/>
    </source>
</evidence>
<feature type="domain" description="NADH:quinone oxidoreductase/Mrp antiporter transmembrane" evidence="9">
    <location>
        <begin position="126"/>
        <end position="425"/>
    </location>
</feature>
<dbReference type="Proteomes" id="UP001499854">
    <property type="component" value="Unassembled WGS sequence"/>
</dbReference>
<dbReference type="RefSeq" id="WP_344656963.1">
    <property type="nucleotide sequence ID" value="NZ_BAAAQM010000010.1"/>
</dbReference>
<keyword evidence="5" id="KW-0560">Oxidoreductase</keyword>
<evidence type="ECO:0000256" key="4">
    <source>
        <dbReference type="ARBA" id="ARBA00022989"/>
    </source>
</evidence>
<dbReference type="PANTHER" id="PTHR42682:SF5">
    <property type="entry name" value="HYDROGENASE-4 COMPONENT F"/>
    <property type="match status" value="1"/>
</dbReference>
<comment type="caution">
    <text evidence="10">The sequence shown here is derived from an EMBL/GenBank/DDBJ whole genome shotgun (WGS) entry which is preliminary data.</text>
</comment>
<protein>
    <submittedName>
        <fullName evidence="10">Proton-conducting transporter membrane subunit</fullName>
    </submittedName>
</protein>
<sequence length="492" mass="49800">MNTALLLAPVAIPAAASCAYLLLGWRRRTAHLGTFSAALVLAVGIALAVRTVDDGGVFAASGWLRADPLAAFLLTVIGAVAFVACAASPGYLAADHGDDHAGPASERRYAVLVQAFLAAMALAVVAGNLGLVWVAIEATTTVTAFLVGHKRSRAAVEAAWKYVVVCSVGIALALLGIVVLYAAARHAGLSESAALNFDELAGHAHSLDRQATRMAVALIVLGFGAKAGLAPLHSWLPDAHSQAPAPVSALMSGVLLSVSFSVILRTKQIADAALGAGFVRTLLLIVALATLAVAALLLIGQRDYKRMLAYSSMEHMGLIALGAAVGTPLALTAVLLHIVGHGLGKAAAFCASGQILHEAGTSRIDDVRGLAARTPVLAGTFGAAVLVLLGFPPFSLFASELGIARAGFAAGLGWLTAAGFVLILLAFAAIAAHTGRMLLGADPLQSSPTGSGPAALRRQAPLIAALAVVAFIGVAAWPLSTLLNAAAPLAGR</sequence>
<gene>
    <name evidence="10" type="ORF">GCM10009838_23170</name>
</gene>
<feature type="transmembrane region" description="Helical" evidence="8">
    <location>
        <begin position="247"/>
        <end position="266"/>
    </location>
</feature>
<feature type="transmembrane region" description="Helical" evidence="8">
    <location>
        <begin position="215"/>
        <end position="235"/>
    </location>
</feature>
<evidence type="ECO:0000256" key="5">
    <source>
        <dbReference type="ARBA" id="ARBA00023002"/>
    </source>
</evidence>
<evidence type="ECO:0000256" key="3">
    <source>
        <dbReference type="ARBA" id="ARBA00022692"/>
    </source>
</evidence>
<feature type="transmembrane region" description="Helical" evidence="8">
    <location>
        <begin position="69"/>
        <end position="94"/>
    </location>
</feature>
<keyword evidence="4 8" id="KW-1133">Transmembrane helix</keyword>
<feature type="transmembrane region" description="Helical" evidence="8">
    <location>
        <begin position="319"/>
        <end position="339"/>
    </location>
</feature>
<dbReference type="PANTHER" id="PTHR42682">
    <property type="entry name" value="HYDROGENASE-4 COMPONENT F"/>
    <property type="match status" value="1"/>
</dbReference>
<accession>A0ABN2R8M6</accession>
<evidence type="ECO:0000256" key="7">
    <source>
        <dbReference type="RuleBase" id="RU000320"/>
    </source>
</evidence>
<organism evidence="10 11">
    <name type="scientific">Catenulispora subtropica</name>
    <dbReference type="NCBI Taxonomy" id="450798"/>
    <lineage>
        <taxon>Bacteria</taxon>
        <taxon>Bacillati</taxon>
        <taxon>Actinomycetota</taxon>
        <taxon>Actinomycetes</taxon>
        <taxon>Catenulisporales</taxon>
        <taxon>Catenulisporaceae</taxon>
        <taxon>Catenulispora</taxon>
    </lineage>
</organism>